<dbReference type="STRING" id="59204.UQ49_13690"/>
<evidence type="ECO:0000256" key="1">
    <source>
        <dbReference type="SAM" id="SignalP"/>
    </source>
</evidence>
<dbReference type="RefSeq" id="WP_053528963.1">
    <property type="nucleotide sequence ID" value="NZ_CP011288.1"/>
</dbReference>
<dbReference type="InterPro" id="IPR050263">
    <property type="entry name" value="Bact_Fimbrial_Adh_Pro"/>
</dbReference>
<reference evidence="3 4" key="1">
    <citation type="submission" date="2017-09" db="EMBL/GenBank/DDBJ databases">
        <title>Complete genome of Salmonella enterica subsp. diarizonae isolated from stool of a patient with bacterial enteropathy.</title>
        <authorList>
            <person name="Zhou J."/>
            <person name="Chen Q."/>
            <person name="Guo L."/>
            <person name="Fan J."/>
        </authorList>
    </citation>
    <scope>NUCLEOTIDE SEQUENCE [LARGE SCALE GENOMIC DNA]</scope>
    <source>
        <strain evidence="3 4">HZS154</strain>
    </source>
</reference>
<dbReference type="AlphaFoldDB" id="A0A2I5HFN4"/>
<name>A0A2I5HFN4_SALDZ</name>
<dbReference type="GO" id="GO:0043709">
    <property type="term" value="P:cell adhesion involved in single-species biofilm formation"/>
    <property type="evidence" value="ECO:0007669"/>
    <property type="project" value="TreeGrafter"/>
</dbReference>
<protein>
    <submittedName>
        <fullName evidence="3">Long polar fimbrial protein LpfA</fullName>
    </submittedName>
</protein>
<dbReference type="EMBL" id="CP023345">
    <property type="protein sequence ID" value="ATW54354.1"/>
    <property type="molecule type" value="Genomic_DNA"/>
</dbReference>
<sequence length="204" mass="20529">MRNKIILAMTAAGMMCATSAFAAGAIATTDAGGGTMTFSGSVIDAPCSIVPDSQNIKVDLGQVSMKSLSAADKYSSSVPVTISLTGCSFEAAPDTPPTDGTTGNYSKVAVTFPGVMPPPGGDLTKGEIANTANSPAANVAIQLLKGDGVNPVDLSKTTPTTGDITLDTSSATNKLNFFARMITVGGAASQGAVSATVTYKLKYF</sequence>
<proteinExistence type="predicted"/>
<dbReference type="InterPro" id="IPR000259">
    <property type="entry name" value="Adhesion_dom_fimbrial"/>
</dbReference>
<dbReference type="Proteomes" id="UP000230639">
    <property type="component" value="Chromosome"/>
</dbReference>
<organism evidence="3 4">
    <name type="scientific">Salmonella diarizonae</name>
    <dbReference type="NCBI Taxonomy" id="59204"/>
    <lineage>
        <taxon>Bacteria</taxon>
        <taxon>Pseudomonadati</taxon>
        <taxon>Pseudomonadota</taxon>
        <taxon>Gammaproteobacteria</taxon>
        <taxon>Enterobacterales</taxon>
        <taxon>Enterobacteriaceae</taxon>
        <taxon>Salmonella</taxon>
    </lineage>
</organism>
<feature type="signal peptide" evidence="1">
    <location>
        <begin position="1"/>
        <end position="22"/>
    </location>
</feature>
<evidence type="ECO:0000313" key="4">
    <source>
        <dbReference type="Proteomes" id="UP000230639"/>
    </source>
</evidence>
<dbReference type="PANTHER" id="PTHR33420">
    <property type="entry name" value="FIMBRIAL SUBUNIT ELFA-RELATED"/>
    <property type="match status" value="1"/>
</dbReference>
<dbReference type="GO" id="GO:0009289">
    <property type="term" value="C:pilus"/>
    <property type="evidence" value="ECO:0007669"/>
    <property type="project" value="InterPro"/>
</dbReference>
<dbReference type="Gene3D" id="2.60.40.1090">
    <property type="entry name" value="Fimbrial-type adhesion domain"/>
    <property type="match status" value="1"/>
</dbReference>
<feature type="chain" id="PRO_5030048917" evidence="1">
    <location>
        <begin position="23"/>
        <end position="204"/>
    </location>
</feature>
<dbReference type="Pfam" id="PF00419">
    <property type="entry name" value="Fimbrial"/>
    <property type="match status" value="1"/>
</dbReference>
<evidence type="ECO:0000259" key="2">
    <source>
        <dbReference type="Pfam" id="PF00419"/>
    </source>
</evidence>
<gene>
    <name evidence="3" type="ORF">CNQ75_07345</name>
</gene>
<feature type="domain" description="Fimbrial-type adhesion" evidence="2">
    <location>
        <begin position="37"/>
        <end position="203"/>
    </location>
</feature>
<evidence type="ECO:0000313" key="3">
    <source>
        <dbReference type="EMBL" id="ATW54354.1"/>
    </source>
</evidence>
<dbReference type="PANTHER" id="PTHR33420:SF11">
    <property type="entry name" value="FIMBRIAL-LIKE PROTEIN"/>
    <property type="match status" value="1"/>
</dbReference>
<dbReference type="InterPro" id="IPR008966">
    <property type="entry name" value="Adhesion_dom_sf"/>
</dbReference>
<accession>A0A2I5HFN4</accession>
<dbReference type="SUPFAM" id="SSF49401">
    <property type="entry name" value="Bacterial adhesins"/>
    <property type="match status" value="1"/>
</dbReference>
<keyword evidence="1" id="KW-0732">Signal</keyword>
<dbReference type="InterPro" id="IPR036937">
    <property type="entry name" value="Adhesion_dom_fimbrial_sf"/>
</dbReference>